<keyword evidence="4" id="KW-0521">NADP</keyword>
<dbReference type="PRINTS" id="PR00070">
    <property type="entry name" value="DHFR"/>
</dbReference>
<evidence type="ECO:0000256" key="4">
    <source>
        <dbReference type="ARBA" id="ARBA00022857"/>
    </source>
</evidence>
<organism evidence="7">
    <name type="scientific">viral metagenome</name>
    <dbReference type="NCBI Taxonomy" id="1070528"/>
    <lineage>
        <taxon>unclassified sequences</taxon>
        <taxon>metagenomes</taxon>
        <taxon>organismal metagenomes</taxon>
    </lineage>
</organism>
<dbReference type="GO" id="GO:0004146">
    <property type="term" value="F:dihydrofolate reductase activity"/>
    <property type="evidence" value="ECO:0007669"/>
    <property type="project" value="UniProtKB-EC"/>
</dbReference>
<dbReference type="InterPro" id="IPR012259">
    <property type="entry name" value="DHFR"/>
</dbReference>
<dbReference type="EC" id="1.5.1.3" evidence="2"/>
<dbReference type="PANTHER" id="PTHR48069">
    <property type="entry name" value="DIHYDROFOLATE REDUCTASE"/>
    <property type="match status" value="1"/>
</dbReference>
<dbReference type="Pfam" id="PF00186">
    <property type="entry name" value="DHFR_1"/>
    <property type="match status" value="1"/>
</dbReference>
<dbReference type="InterPro" id="IPR024072">
    <property type="entry name" value="DHFR-like_dom_sf"/>
</dbReference>
<dbReference type="GO" id="GO:0046654">
    <property type="term" value="P:tetrahydrofolate biosynthetic process"/>
    <property type="evidence" value="ECO:0007669"/>
    <property type="project" value="InterPro"/>
</dbReference>
<dbReference type="GO" id="GO:0005739">
    <property type="term" value="C:mitochondrion"/>
    <property type="evidence" value="ECO:0007669"/>
    <property type="project" value="TreeGrafter"/>
</dbReference>
<dbReference type="GO" id="GO:0046452">
    <property type="term" value="P:dihydrofolate metabolic process"/>
    <property type="evidence" value="ECO:0007669"/>
    <property type="project" value="TreeGrafter"/>
</dbReference>
<dbReference type="Gene3D" id="3.40.430.10">
    <property type="entry name" value="Dihydrofolate Reductase, subunit A"/>
    <property type="match status" value="1"/>
</dbReference>
<dbReference type="GO" id="GO:0006730">
    <property type="term" value="P:one-carbon metabolic process"/>
    <property type="evidence" value="ECO:0007669"/>
    <property type="project" value="UniProtKB-KW"/>
</dbReference>
<dbReference type="InterPro" id="IPR022512">
    <property type="entry name" value="CHP03792"/>
</dbReference>
<protein>
    <recommendedName>
        <fullName evidence="2">dihydrofolate reductase</fullName>
        <ecNumber evidence="2">1.5.1.3</ecNumber>
    </recommendedName>
</protein>
<dbReference type="EMBL" id="MN739103">
    <property type="protein sequence ID" value="QHS88887.1"/>
    <property type="molecule type" value="Genomic_DNA"/>
</dbReference>
<keyword evidence="5" id="KW-0560">Oxidoreductase</keyword>
<reference evidence="7" key="1">
    <citation type="journal article" date="2020" name="Nature">
        <title>Giant virus diversity and host interactions through global metagenomics.</title>
        <authorList>
            <person name="Schulz F."/>
            <person name="Roux S."/>
            <person name="Paez-Espino D."/>
            <person name="Jungbluth S."/>
            <person name="Walsh D.A."/>
            <person name="Denef V.J."/>
            <person name="McMahon K.D."/>
            <person name="Konstantinidis K.T."/>
            <person name="Eloe-Fadrosh E.A."/>
            <person name="Kyrpides N.C."/>
            <person name="Woyke T."/>
        </authorList>
    </citation>
    <scope>NUCLEOTIDE SEQUENCE</scope>
    <source>
        <strain evidence="7">GVMAG-M-3300010158-59</strain>
    </source>
</reference>
<sequence>MKKFNVLLATDNSGGIGNKNLLPWNFSKDTDYFIRKITTNTSFPTVTKNILIMGYKSFLDFLQRNICTELIYVIARDSEQLNYENQKKYVVYFENFESAIKMCESEIYSDVWILGGKKIYEDALANPSCDKIYVTTINAEFECDIVINLSIYDIKWNKVVTISDINIIDNKEYILEFKEGILLANTVTYEKEEHLPVEILQFYTKPEFVEKFIKADYDVWTMREAINNNIAHFPFLSKEVLLNDNNPGEITIVHTWKSIELWKMIDQRDFQKKCIKEFNEAFPHPYHLLSNVHDSNFFKRYRYSKYEVK</sequence>
<dbReference type="PROSITE" id="PS51330">
    <property type="entry name" value="DHFR_2"/>
    <property type="match status" value="1"/>
</dbReference>
<evidence type="ECO:0000256" key="1">
    <source>
        <dbReference type="ARBA" id="ARBA00004903"/>
    </source>
</evidence>
<evidence type="ECO:0000259" key="6">
    <source>
        <dbReference type="PROSITE" id="PS51330"/>
    </source>
</evidence>
<feature type="domain" description="DHFR" evidence="6">
    <location>
        <begin position="3"/>
        <end position="204"/>
    </location>
</feature>
<dbReference type="CDD" id="cd00209">
    <property type="entry name" value="DHFR"/>
    <property type="match status" value="1"/>
</dbReference>
<dbReference type="InterPro" id="IPR001796">
    <property type="entry name" value="DHFR_dom"/>
</dbReference>
<dbReference type="GO" id="GO:0050661">
    <property type="term" value="F:NADP binding"/>
    <property type="evidence" value="ECO:0007669"/>
    <property type="project" value="InterPro"/>
</dbReference>
<proteinExistence type="predicted"/>
<evidence type="ECO:0000256" key="2">
    <source>
        <dbReference type="ARBA" id="ARBA00012856"/>
    </source>
</evidence>
<evidence type="ECO:0000256" key="3">
    <source>
        <dbReference type="ARBA" id="ARBA00022563"/>
    </source>
</evidence>
<dbReference type="NCBIfam" id="TIGR03792">
    <property type="entry name" value="TIGR03792 family protein"/>
    <property type="match status" value="1"/>
</dbReference>
<dbReference type="PANTHER" id="PTHR48069:SF3">
    <property type="entry name" value="DIHYDROFOLATE REDUCTASE"/>
    <property type="match status" value="1"/>
</dbReference>
<dbReference type="GO" id="GO:0046655">
    <property type="term" value="P:folic acid metabolic process"/>
    <property type="evidence" value="ECO:0007669"/>
    <property type="project" value="TreeGrafter"/>
</dbReference>
<evidence type="ECO:0000256" key="5">
    <source>
        <dbReference type="ARBA" id="ARBA00023002"/>
    </source>
</evidence>
<comment type="pathway">
    <text evidence="1">Cofactor biosynthesis; tetrahydrofolate biosynthesis; 5,6,7,8-tetrahydrofolate from 7,8-dihydrofolate: step 1/1.</text>
</comment>
<name>A0A6C0B9G7_9ZZZZ</name>
<evidence type="ECO:0000313" key="7">
    <source>
        <dbReference type="EMBL" id="QHS88887.1"/>
    </source>
</evidence>
<dbReference type="SUPFAM" id="SSF53597">
    <property type="entry name" value="Dihydrofolate reductase-like"/>
    <property type="match status" value="1"/>
</dbReference>
<keyword evidence="3" id="KW-0554">One-carbon metabolism</keyword>
<accession>A0A6C0B9G7</accession>
<dbReference type="AlphaFoldDB" id="A0A6C0B9G7"/>